<dbReference type="EMBL" id="MN738868">
    <property type="protein sequence ID" value="QHT29071.1"/>
    <property type="molecule type" value="Genomic_DNA"/>
</dbReference>
<organism evidence="2">
    <name type="scientific">viral metagenome</name>
    <dbReference type="NCBI Taxonomy" id="1070528"/>
    <lineage>
        <taxon>unclassified sequences</taxon>
        <taxon>metagenomes</taxon>
        <taxon>organismal metagenomes</taxon>
    </lineage>
</organism>
<protein>
    <recommendedName>
        <fullName evidence="3">Lipid A biosynthesis acyltransferase</fullName>
    </recommendedName>
</protein>
<feature type="transmembrane region" description="Helical" evidence="1">
    <location>
        <begin position="20"/>
        <end position="42"/>
    </location>
</feature>
<keyword evidence="1" id="KW-1133">Transmembrane helix</keyword>
<name>A0A6C0EK83_9ZZZZ</name>
<keyword evidence="1" id="KW-0812">Transmembrane</keyword>
<evidence type="ECO:0008006" key="3">
    <source>
        <dbReference type="Google" id="ProtNLM"/>
    </source>
</evidence>
<evidence type="ECO:0000256" key="1">
    <source>
        <dbReference type="SAM" id="Phobius"/>
    </source>
</evidence>
<keyword evidence="1" id="KW-0472">Membrane</keyword>
<sequence>MVFTFLTLSTIGLFILHKLYINYTLEIIYNVAYLLAFIPYYLNIRHKIIVTNLKIVFPDISDKRIDHIRFHSWKYFIINLLTCINQYLFRNSFLKKYYSINHIDVPHKSFFTAAHLGLYYDLTGFQQLTGKSVYTIYKGNFKLDFNGILKMVQHNNINLKELGKYFTVITPIDQKSNDKTIVKFLDQSVRFHSYLINISVRENRDIYLSFVIIKKYALELVYIKINTKDKTLEEIVQDVAYKYTDLIKQHPEQYLWSHNRFNI</sequence>
<evidence type="ECO:0000313" key="2">
    <source>
        <dbReference type="EMBL" id="QHT29071.1"/>
    </source>
</evidence>
<proteinExistence type="predicted"/>
<dbReference type="AlphaFoldDB" id="A0A6C0EK83"/>
<reference evidence="2" key="1">
    <citation type="journal article" date="2020" name="Nature">
        <title>Giant virus diversity and host interactions through global metagenomics.</title>
        <authorList>
            <person name="Schulz F."/>
            <person name="Roux S."/>
            <person name="Paez-Espino D."/>
            <person name="Jungbluth S."/>
            <person name="Walsh D.A."/>
            <person name="Denef V.J."/>
            <person name="McMahon K.D."/>
            <person name="Konstantinidis K.T."/>
            <person name="Eloe-Fadrosh E.A."/>
            <person name="Kyrpides N.C."/>
            <person name="Woyke T."/>
        </authorList>
    </citation>
    <scope>NUCLEOTIDE SEQUENCE</scope>
    <source>
        <strain evidence="2">GVMAG-M-3300001351-8</strain>
    </source>
</reference>
<accession>A0A6C0EK83</accession>